<dbReference type="InterPro" id="IPR028150">
    <property type="entry name" value="Lustrin_cystein"/>
</dbReference>
<evidence type="ECO:0000313" key="2">
    <source>
        <dbReference type="Proteomes" id="UP001186944"/>
    </source>
</evidence>
<dbReference type="SMART" id="SM00289">
    <property type="entry name" value="WR1"/>
    <property type="match status" value="8"/>
</dbReference>
<gene>
    <name evidence="1" type="ORF">FSP39_004194</name>
</gene>
<dbReference type="AlphaFoldDB" id="A0AA89C0Q4"/>
<reference evidence="1" key="1">
    <citation type="submission" date="2019-08" db="EMBL/GenBank/DDBJ databases">
        <title>The improved chromosome-level genome for the pearl oyster Pinctada fucata martensii using PacBio sequencing and Hi-C.</title>
        <authorList>
            <person name="Zheng Z."/>
        </authorList>
    </citation>
    <scope>NUCLEOTIDE SEQUENCE</scope>
    <source>
        <strain evidence="1">ZZ-2019</strain>
        <tissue evidence="1">Adductor muscle</tissue>
    </source>
</reference>
<evidence type="ECO:0000313" key="1">
    <source>
        <dbReference type="EMBL" id="KAK3101521.1"/>
    </source>
</evidence>
<name>A0AA89C0Q4_PINIB</name>
<dbReference type="PANTHER" id="PTHR46339">
    <property type="entry name" value="PROTEIN CBG15282-RELATED"/>
    <property type="match status" value="1"/>
</dbReference>
<dbReference type="PANTHER" id="PTHR46339:SF2">
    <property type="entry name" value="BPTI_KUNITZ INHIBITOR DOMAIN-CONTAINING PROTEIN"/>
    <property type="match status" value="1"/>
</dbReference>
<sequence length="573" mass="61678">MYIFIIEPDCPYGMPKVYCQKPPCDGAICRGYPNAKCRNDYCGGCIARWYDGKTEVTRLCKGGAEFNPCPVGKPLHGYFCGRGPNRKDCPINYFCKTDPVDKYAVCCPEYVPPPLPPPTTPPVKRCPLGSAVMDGTGKRIICSPRQVPTNCPRGTTCVGGLADQDGSCCRDTNICKTGKPFVTNGDAPPCRGPNAIRCPAAFTCEGDTNPLSSVCCPVSKGATCPVGNPLPGIFCGRGPNRKDCPSGYFCNIDPTDRFAVCCKETPPTFPPPVQFKMCPLGSVVDRPGGIRLNCTAFRPVPSPPQCPKGSQCIGGPADEPGSCCLKDNLCKFGKPLASNGDAVPCQGPNGIRCPAAYQCQISSKPQSSVCCLREPPFVPKCKYGKYFKDLGQKPTCNPLASQACPSGYSCSKTPNNKPGFCCRETNPCKRGVPLHKDGDAVNCIGPGKIDCPTGYKCVGSADTSSVCCRERKYPPYHGGHSSCPHNKPKQNCHIDLCKVRFCPRMPSARCRMDFCGKCTDRWYVGRTEVTKRCKEGAPASQCPKDKPFNTCFIPPCPGPNEPTKCPNFPKAQC</sequence>
<dbReference type="EMBL" id="VSWD01000005">
    <property type="protein sequence ID" value="KAK3101521.1"/>
    <property type="molecule type" value="Genomic_DNA"/>
</dbReference>
<dbReference type="InterPro" id="IPR006150">
    <property type="entry name" value="Cys_repeat_1"/>
</dbReference>
<comment type="caution">
    <text evidence="1">The sequence shown here is derived from an EMBL/GenBank/DDBJ whole genome shotgun (WGS) entry which is preliminary data.</text>
</comment>
<proteinExistence type="predicted"/>
<dbReference type="Pfam" id="PF14625">
    <property type="entry name" value="Lustrin_cystein"/>
    <property type="match status" value="6"/>
</dbReference>
<organism evidence="1 2">
    <name type="scientific">Pinctada imbricata</name>
    <name type="common">Atlantic pearl-oyster</name>
    <name type="synonym">Pinctada martensii</name>
    <dbReference type="NCBI Taxonomy" id="66713"/>
    <lineage>
        <taxon>Eukaryota</taxon>
        <taxon>Metazoa</taxon>
        <taxon>Spiralia</taxon>
        <taxon>Lophotrochozoa</taxon>
        <taxon>Mollusca</taxon>
        <taxon>Bivalvia</taxon>
        <taxon>Autobranchia</taxon>
        <taxon>Pteriomorphia</taxon>
        <taxon>Pterioida</taxon>
        <taxon>Pterioidea</taxon>
        <taxon>Pteriidae</taxon>
        <taxon>Pinctada</taxon>
    </lineage>
</organism>
<keyword evidence="2" id="KW-1185">Reference proteome</keyword>
<accession>A0AA89C0Q4</accession>
<dbReference type="InterPro" id="IPR053014">
    <property type="entry name" value="Cuticle_assoc_divergent"/>
</dbReference>
<dbReference type="Proteomes" id="UP001186944">
    <property type="component" value="Unassembled WGS sequence"/>
</dbReference>
<protein>
    <submittedName>
        <fullName evidence="1">Uncharacterized protein</fullName>
    </submittedName>
</protein>